<evidence type="ECO:0000256" key="1">
    <source>
        <dbReference type="SAM" id="MobiDB-lite"/>
    </source>
</evidence>
<dbReference type="PROSITE" id="PS50191">
    <property type="entry name" value="CRAL_TRIO"/>
    <property type="match status" value="1"/>
</dbReference>
<reference evidence="3" key="1">
    <citation type="submission" date="2017-08" db="EMBL/GenBank/DDBJ databases">
        <authorList>
            <person name="Polle J.E."/>
            <person name="Barry K."/>
            <person name="Cushman J."/>
            <person name="Schmutz J."/>
            <person name="Tran D."/>
            <person name="Hathwaick L.T."/>
            <person name="Yim W.C."/>
            <person name="Jenkins J."/>
            <person name="Mckie-Krisberg Z.M."/>
            <person name="Prochnik S."/>
            <person name="Lindquist E."/>
            <person name="Dockter R.B."/>
            <person name="Adam C."/>
            <person name="Molina H."/>
            <person name="Bunkerborg J."/>
            <person name="Jin E."/>
            <person name="Buchheim M."/>
            <person name="Magnuson J."/>
        </authorList>
    </citation>
    <scope>NUCLEOTIDE SEQUENCE</scope>
    <source>
        <strain evidence="3">CCAP 19/18</strain>
    </source>
</reference>
<accession>A0ABQ7GP37</accession>
<feature type="domain" description="CRAL-TRIO" evidence="2">
    <location>
        <begin position="69"/>
        <end position="222"/>
    </location>
</feature>
<dbReference type="InterPro" id="IPR052578">
    <property type="entry name" value="PI_Transfer_CRAL-TRIO"/>
</dbReference>
<evidence type="ECO:0000313" key="4">
    <source>
        <dbReference type="Proteomes" id="UP000815325"/>
    </source>
</evidence>
<feature type="region of interest" description="Disordered" evidence="1">
    <location>
        <begin position="1"/>
        <end position="29"/>
    </location>
</feature>
<protein>
    <submittedName>
        <fullName evidence="3">CRAL-TRIO domain-containing protein</fullName>
    </submittedName>
</protein>
<dbReference type="CDD" id="cd00170">
    <property type="entry name" value="SEC14"/>
    <property type="match status" value="1"/>
</dbReference>
<dbReference type="SMART" id="SM01100">
    <property type="entry name" value="CRAL_TRIO_N"/>
    <property type="match status" value="1"/>
</dbReference>
<evidence type="ECO:0000313" key="3">
    <source>
        <dbReference type="EMBL" id="KAF5836333.1"/>
    </source>
</evidence>
<dbReference type="Gene3D" id="1.10.8.20">
    <property type="entry name" value="N-terminal domain of phosphatidylinositol transfer protein sec14p"/>
    <property type="match status" value="1"/>
</dbReference>
<keyword evidence="4" id="KW-1185">Reference proteome</keyword>
<dbReference type="EMBL" id="MU069664">
    <property type="protein sequence ID" value="KAF5836333.1"/>
    <property type="molecule type" value="Genomic_DNA"/>
</dbReference>
<dbReference type="PANTHER" id="PTHR45824">
    <property type="entry name" value="GH16843P"/>
    <property type="match status" value="1"/>
</dbReference>
<feature type="compositionally biased region" description="Basic and acidic residues" evidence="1">
    <location>
        <begin position="1"/>
        <end position="15"/>
    </location>
</feature>
<dbReference type="InterPro" id="IPR001251">
    <property type="entry name" value="CRAL-TRIO_dom"/>
</dbReference>
<dbReference type="InterPro" id="IPR036865">
    <property type="entry name" value="CRAL-TRIO_dom_sf"/>
</dbReference>
<dbReference type="PANTHER" id="PTHR45824:SF6">
    <property type="entry name" value="F16L1.9 PROTEIN"/>
    <property type="match status" value="1"/>
</dbReference>
<comment type="caution">
    <text evidence="3">The sequence shown here is derived from an EMBL/GenBank/DDBJ whole genome shotgun (WGS) entry which is preliminary data.</text>
</comment>
<gene>
    <name evidence="3" type="ORF">DUNSADRAFT_6060</name>
</gene>
<evidence type="ECO:0000259" key="2">
    <source>
        <dbReference type="PROSITE" id="PS50191"/>
    </source>
</evidence>
<sequence>MDPNPKEEPMPHKSMDLPSVSSHSGESLHVGVSLNEKEQELVEKLKDEVRPVVQADHALQVFCNDHTYVRYMRARSWDLKKATKMLLATLEWLENSKQTDRQIRYLIYHLEIASRMADKAGVGKMCWLLDFTSYSLANAPPLKVSITCNSILQNHYPERLGLAVCWHAPTLFSMTWKAVRPFIDPNTQKKIHFINEGPKEAEEMNASCATACLNSGLHVCLTLLAQKHNTA</sequence>
<dbReference type="Gene3D" id="3.40.525.10">
    <property type="entry name" value="CRAL-TRIO lipid binding domain"/>
    <property type="match status" value="1"/>
</dbReference>
<dbReference type="Pfam" id="PF00650">
    <property type="entry name" value="CRAL_TRIO"/>
    <property type="match status" value="1"/>
</dbReference>
<dbReference type="Proteomes" id="UP000815325">
    <property type="component" value="Unassembled WGS sequence"/>
</dbReference>
<proteinExistence type="predicted"/>
<organism evidence="3 4">
    <name type="scientific">Dunaliella salina</name>
    <name type="common">Green alga</name>
    <name type="synonym">Protococcus salinus</name>
    <dbReference type="NCBI Taxonomy" id="3046"/>
    <lineage>
        <taxon>Eukaryota</taxon>
        <taxon>Viridiplantae</taxon>
        <taxon>Chlorophyta</taxon>
        <taxon>core chlorophytes</taxon>
        <taxon>Chlorophyceae</taxon>
        <taxon>CS clade</taxon>
        <taxon>Chlamydomonadales</taxon>
        <taxon>Dunaliellaceae</taxon>
        <taxon>Dunaliella</taxon>
    </lineage>
</organism>
<name>A0ABQ7GP37_DUNSA</name>
<dbReference type="SMART" id="SM00516">
    <property type="entry name" value="SEC14"/>
    <property type="match status" value="1"/>
</dbReference>
<dbReference type="InterPro" id="IPR011074">
    <property type="entry name" value="CRAL/TRIO_N_dom"/>
</dbReference>
<dbReference type="SUPFAM" id="SSF52087">
    <property type="entry name" value="CRAL/TRIO domain"/>
    <property type="match status" value="1"/>
</dbReference>